<dbReference type="InterPro" id="IPR056666">
    <property type="entry name" value="DrmE_C"/>
</dbReference>
<dbReference type="InterPro" id="IPR049794">
    <property type="entry name" value="DrmE"/>
</dbReference>
<comment type="caution">
    <text evidence="2">The sequence shown here is derived from an EMBL/GenBank/DDBJ whole genome shotgun (WGS) entry which is preliminary data.</text>
</comment>
<proteinExistence type="predicted"/>
<dbReference type="Pfam" id="PF24957">
    <property type="entry name" value="DrmE_C"/>
    <property type="match status" value="1"/>
</dbReference>
<dbReference type="AlphaFoldDB" id="A0A848EQ74"/>
<evidence type="ECO:0000259" key="1">
    <source>
        <dbReference type="Pfam" id="PF24957"/>
    </source>
</evidence>
<dbReference type="RefSeq" id="WP_169013091.1">
    <property type="nucleotide sequence ID" value="NZ_JABBJH010000002.1"/>
</dbReference>
<dbReference type="Proteomes" id="UP000536773">
    <property type="component" value="Unassembled WGS sequence"/>
</dbReference>
<protein>
    <recommendedName>
        <fullName evidence="1">DISARM protein DrmE C-terminal domain-containing protein</fullName>
    </recommendedName>
</protein>
<evidence type="ECO:0000313" key="3">
    <source>
        <dbReference type="Proteomes" id="UP000536773"/>
    </source>
</evidence>
<feature type="domain" description="DISARM protein DrmE C-terminal" evidence="1">
    <location>
        <begin position="608"/>
        <end position="777"/>
    </location>
</feature>
<dbReference type="EMBL" id="JABBJH010000002">
    <property type="protein sequence ID" value="NMK38153.1"/>
    <property type="molecule type" value="Genomic_DNA"/>
</dbReference>
<sequence length="841" mass="97877">MDDREVLQAALDKCELYLGNTRIEKASMKKFEQFILDNIFSKNKLAYISIVPNDKILSYIFFFVGVFSYIRNQLSVDDYIKELIDSAVDEDFKVTYENRISIIKSPYLVNNKLLLVNKQGLYDYVPRSKWNLILDYSGKAKDRVKHSRILKDRVRFYETIFGSRSKTKAVVLDNVSYIVASRKRTDRILDKLYIGIDGLNRKKIKFSELFTVAYQGKDIDCIQKYPGNLGETYPSICVCSDLVTVKKWSEEYGEDYPITMLYVADWSTIQRDKGFIHQIFNNKTISLQMYNFFFRFGLIKDIRHLQEADAYWGTTPTYLEQNPDLAASITASTSGTITTNCFHSSITREEYQDIIRKIRILRKQKEDSPKEFEFMCYAVGLIRRLRTDCSCIGEAFINPYIDSIRHLKEIKGNIYDSAIKNLCSDICVFVERLYEDIVQNQYKHKKLKEILNDNPHGNKLLVVPYYHQCNVISFAEKGRYHLDIATPSKMRDRKNYDLIIVSGTFSLRDVPVFLHLNAERTIFFLYGFEKTDYTRMANYAREQLHDFEILAEIVPDDDIRPEAPHEGVWDERLDYIDISEIIDRFHPANEGSSIGQERKIEVVRLGLLDDGRQYLFSKKKVNYLNSEENKVQPIEVDKLMPGMSFLYCRDFGNRHDIINVILKEEKKNSDDFQQSVVLMGQWKSCLVRYMKNHSSSWNDLSRQIGIMGYPNSGGAIIRSWIAPESHVIGPRDKEAYQAIKKIIAPYDGDTTAEAYQKATETVRNIHNIITKKITKILPRVYEDTQRGIQEDTLVKKMLQDDLDEFVEVLNLSDIQSLKQSAMIPGNYVNIPLESEELMNFE</sequence>
<accession>A0A848EQ74</accession>
<evidence type="ECO:0000313" key="2">
    <source>
        <dbReference type="EMBL" id="NMK38153.1"/>
    </source>
</evidence>
<reference evidence="2 3" key="1">
    <citation type="submission" date="2020-04" db="EMBL/GenBank/DDBJ databases">
        <authorList>
            <person name="Hitch T.C.A."/>
            <person name="Wylensek D."/>
            <person name="Clavel T."/>
        </authorList>
    </citation>
    <scope>NUCLEOTIDE SEQUENCE [LARGE SCALE GENOMIC DNA]</scope>
    <source>
        <strain evidence="2 3">WCA-386-APC-2A</strain>
    </source>
</reference>
<organism evidence="2 3">
    <name type="scientific">Megasphaera elsdenii</name>
    <dbReference type="NCBI Taxonomy" id="907"/>
    <lineage>
        <taxon>Bacteria</taxon>
        <taxon>Bacillati</taxon>
        <taxon>Bacillota</taxon>
        <taxon>Negativicutes</taxon>
        <taxon>Veillonellales</taxon>
        <taxon>Veillonellaceae</taxon>
        <taxon>Megasphaera</taxon>
    </lineage>
</organism>
<gene>
    <name evidence="2" type="ORF">HG933_01885</name>
</gene>
<dbReference type="NCBIfam" id="NF038316">
    <property type="entry name" value="DrmE_fam"/>
    <property type="match status" value="1"/>
</dbReference>
<name>A0A848EQ74_MEGEL</name>